<dbReference type="EMBL" id="CP045350">
    <property type="protein sequence ID" value="QFT26399.1"/>
    <property type="molecule type" value="Genomic_DNA"/>
</dbReference>
<dbReference type="InterPro" id="IPR000182">
    <property type="entry name" value="GNAT_dom"/>
</dbReference>
<dbReference type="OrthoDB" id="9789605at2"/>
<dbReference type="SUPFAM" id="SSF55729">
    <property type="entry name" value="Acyl-CoA N-acyltransferases (Nat)"/>
    <property type="match status" value="1"/>
</dbReference>
<name>A0A5P9CJ92_9VIBR</name>
<organism evidence="2 3">
    <name type="scientific">Vibrio aquimaris</name>
    <dbReference type="NCBI Taxonomy" id="2587862"/>
    <lineage>
        <taxon>Bacteria</taxon>
        <taxon>Pseudomonadati</taxon>
        <taxon>Pseudomonadota</taxon>
        <taxon>Gammaproteobacteria</taxon>
        <taxon>Vibrionales</taxon>
        <taxon>Vibrionaceae</taxon>
        <taxon>Vibrio</taxon>
    </lineage>
</organism>
<feature type="domain" description="N-acetyltransferase" evidence="1">
    <location>
        <begin position="5"/>
        <end position="142"/>
    </location>
</feature>
<keyword evidence="3" id="KW-1185">Reference proteome</keyword>
<dbReference type="EC" id="2.3.1.-" evidence="2"/>
<accession>A0A5P9CJ92</accession>
<evidence type="ECO:0000313" key="2">
    <source>
        <dbReference type="EMBL" id="QFT26399.1"/>
    </source>
</evidence>
<keyword evidence="2" id="KW-0012">Acyltransferase</keyword>
<proteinExistence type="predicted"/>
<dbReference type="GO" id="GO:0016747">
    <property type="term" value="F:acyltransferase activity, transferring groups other than amino-acyl groups"/>
    <property type="evidence" value="ECO:0007669"/>
    <property type="project" value="InterPro"/>
</dbReference>
<dbReference type="AlphaFoldDB" id="A0A5P9CJ92"/>
<reference evidence="2 3" key="1">
    <citation type="submission" date="2019-10" db="EMBL/GenBank/DDBJ databases">
        <title>Complete genome sequence of Vibrio sp. strain THAF100, isolated from non-filtered water from the water column of tank 6 of a marine aquarium containing stony-coral fragments. Water maintained at 26 degree C.</title>
        <authorList>
            <person name="Ruckert C."/>
            <person name="Franco A."/>
            <person name="Kalinowski J."/>
            <person name="Glaeser S."/>
        </authorList>
    </citation>
    <scope>NUCLEOTIDE SEQUENCE [LARGE SCALE GENOMIC DNA]</scope>
    <source>
        <strain evidence="2 3">THAF100</strain>
    </source>
</reference>
<dbReference type="Gene3D" id="3.40.630.30">
    <property type="match status" value="1"/>
</dbReference>
<evidence type="ECO:0000259" key="1">
    <source>
        <dbReference type="PROSITE" id="PS51186"/>
    </source>
</evidence>
<protein>
    <submittedName>
        <fullName evidence="2">Putative N-acetyltransferase YafP</fullName>
        <ecNumber evidence="2">2.3.1.-</ecNumber>
    </submittedName>
</protein>
<gene>
    <name evidence="2" type="primary">yafP3</name>
    <name evidence="2" type="ORF">FIV01_08165</name>
</gene>
<sequence>MHDEIIITSNQNKFLPTLRQIYLASRTTTFKWLDSKQFCLADFDIDVEGEQIWVALCKGNPVGFISIWEPENFIHHLYISPEYTRKGIGARLLEFVKPRYTRLSLKCMQPNKSALNFYQSHGFISQSQHMDEFGGYHYLTYEE</sequence>
<dbReference type="RefSeq" id="WP_152430552.1">
    <property type="nucleotide sequence ID" value="NZ_CBCSDK010000004.1"/>
</dbReference>
<dbReference type="PROSITE" id="PS51186">
    <property type="entry name" value="GNAT"/>
    <property type="match status" value="1"/>
</dbReference>
<dbReference type="InterPro" id="IPR016181">
    <property type="entry name" value="Acyl_CoA_acyltransferase"/>
</dbReference>
<keyword evidence="2" id="KW-0808">Transferase</keyword>
<evidence type="ECO:0000313" key="3">
    <source>
        <dbReference type="Proteomes" id="UP000326936"/>
    </source>
</evidence>
<dbReference type="Pfam" id="PF00583">
    <property type="entry name" value="Acetyltransf_1"/>
    <property type="match status" value="1"/>
</dbReference>
<dbReference type="KEGG" id="vaq:FIV01_08165"/>
<dbReference type="CDD" id="cd04301">
    <property type="entry name" value="NAT_SF"/>
    <property type="match status" value="1"/>
</dbReference>
<dbReference type="Proteomes" id="UP000326936">
    <property type="component" value="Chromosome"/>
</dbReference>